<organism evidence="1">
    <name type="scientific">Dictyoglomus turgidum</name>
    <dbReference type="NCBI Taxonomy" id="513050"/>
    <lineage>
        <taxon>Bacteria</taxon>
        <taxon>Pseudomonadati</taxon>
        <taxon>Dictyoglomota</taxon>
        <taxon>Dictyoglomia</taxon>
        <taxon>Dictyoglomales</taxon>
        <taxon>Dictyoglomaceae</taxon>
        <taxon>Dictyoglomus</taxon>
    </lineage>
</organism>
<proteinExistence type="predicted"/>
<reference evidence="1" key="1">
    <citation type="journal article" date="2020" name="mSystems">
        <title>Genome- and Community-Level Interaction Insights into Carbon Utilization and Element Cycling Functions of Hydrothermarchaeota in Hydrothermal Sediment.</title>
        <authorList>
            <person name="Zhou Z."/>
            <person name="Liu Y."/>
            <person name="Xu W."/>
            <person name="Pan J."/>
            <person name="Luo Z.H."/>
            <person name="Li M."/>
        </authorList>
    </citation>
    <scope>NUCLEOTIDE SEQUENCE [LARGE SCALE GENOMIC DNA]</scope>
    <source>
        <strain evidence="1">SpSt-751</strain>
    </source>
</reference>
<sequence length="185" mass="21795">MVQNLYMAKRVLNALRKELYKLEGIEIKDRFSQKELKKVKSMILKFEYIKKDIVDTLDKYHISSEEDISKLTPEEITNLSRDMISVIMYHGEKPKTFKDVYGPSSAKAVGIYNVLYHLQRLYNYITQRETRKTIGERIRSEDVEKLKDYLKEEIGSTASYIDFTIKILERGIDTLPIVEKNTMKK</sequence>
<dbReference type="EMBL" id="DTGA01000064">
    <property type="protein sequence ID" value="HGB30795.1"/>
    <property type="molecule type" value="Genomic_DNA"/>
</dbReference>
<gene>
    <name evidence="1" type="ORF">ENV35_02820</name>
</gene>
<comment type="caution">
    <text evidence="1">The sequence shown here is derived from an EMBL/GenBank/DDBJ whole genome shotgun (WGS) entry which is preliminary data.</text>
</comment>
<evidence type="ECO:0000313" key="1">
    <source>
        <dbReference type="EMBL" id="HGB30795.1"/>
    </source>
</evidence>
<protein>
    <submittedName>
        <fullName evidence="1">Uncharacterized protein</fullName>
    </submittedName>
</protein>
<accession>A0A7C3SQZ1</accession>
<dbReference type="AlphaFoldDB" id="A0A7C3SQZ1"/>
<name>A0A7C3SQZ1_9BACT</name>